<gene>
    <name evidence="2" type="ORF">CSSPJE1EN1_LOCUS11377</name>
</gene>
<accession>A0ABP0WGD6</accession>
<evidence type="ECO:0000256" key="1">
    <source>
        <dbReference type="SAM" id="Phobius"/>
    </source>
</evidence>
<organism evidence="2 3">
    <name type="scientific">Sphagnum jensenii</name>
    <dbReference type="NCBI Taxonomy" id="128206"/>
    <lineage>
        <taxon>Eukaryota</taxon>
        <taxon>Viridiplantae</taxon>
        <taxon>Streptophyta</taxon>
        <taxon>Embryophyta</taxon>
        <taxon>Bryophyta</taxon>
        <taxon>Sphagnophytina</taxon>
        <taxon>Sphagnopsida</taxon>
        <taxon>Sphagnales</taxon>
        <taxon>Sphagnaceae</taxon>
        <taxon>Sphagnum</taxon>
    </lineage>
</organism>
<evidence type="ECO:0000313" key="3">
    <source>
        <dbReference type="Proteomes" id="UP001497444"/>
    </source>
</evidence>
<protein>
    <submittedName>
        <fullName evidence="2">Uncharacterized protein</fullName>
    </submittedName>
</protein>
<keyword evidence="1" id="KW-0472">Membrane</keyword>
<keyword evidence="1" id="KW-1133">Transmembrane helix</keyword>
<keyword evidence="3" id="KW-1185">Reference proteome</keyword>
<dbReference type="Proteomes" id="UP001497444">
    <property type="component" value="Chromosome 18"/>
</dbReference>
<proteinExistence type="predicted"/>
<keyword evidence="1" id="KW-0812">Transmembrane</keyword>
<name>A0ABP0WGD6_9BRYO</name>
<dbReference type="EMBL" id="OZ020113">
    <property type="protein sequence ID" value="CAK9265899.1"/>
    <property type="molecule type" value="Genomic_DNA"/>
</dbReference>
<evidence type="ECO:0000313" key="2">
    <source>
        <dbReference type="EMBL" id="CAK9265899.1"/>
    </source>
</evidence>
<reference evidence="2" key="1">
    <citation type="submission" date="2024-02" db="EMBL/GenBank/DDBJ databases">
        <authorList>
            <consortium name="ELIXIR-Norway"/>
            <consortium name="Elixir Norway"/>
        </authorList>
    </citation>
    <scope>NUCLEOTIDE SEQUENCE</scope>
</reference>
<sequence length="118" mass="13343">MCGAPSLFITHNLNLVLESQASYKNFNGTTRYSIGEGLQAKVTYFEMERFRFHSVQKPEEQNLVRIPQAVKGVLPVQGVQAVGNFLVFAVPGQVMVAMLVMGAWNYFIHRLIHLNKFL</sequence>
<feature type="transmembrane region" description="Helical" evidence="1">
    <location>
        <begin position="85"/>
        <end position="108"/>
    </location>
</feature>